<dbReference type="InterPro" id="IPR050087">
    <property type="entry name" value="AON_synthase_class-II"/>
</dbReference>
<dbReference type="InterPro" id="IPR015424">
    <property type="entry name" value="PyrdxlP-dep_Trfase"/>
</dbReference>
<dbReference type="NCBIfam" id="TIGR01821">
    <property type="entry name" value="5aminolev_synth"/>
    <property type="match status" value="1"/>
</dbReference>
<organism evidence="10">
    <name type="scientific">Arthroderma gypseum (strain ATCC MYA-4604 / CBS 118893)</name>
    <name type="common">Microsporum gypseum</name>
    <dbReference type="NCBI Taxonomy" id="535722"/>
    <lineage>
        <taxon>Eukaryota</taxon>
        <taxon>Fungi</taxon>
        <taxon>Dikarya</taxon>
        <taxon>Ascomycota</taxon>
        <taxon>Pezizomycotina</taxon>
        <taxon>Eurotiomycetes</taxon>
        <taxon>Eurotiomycetidae</taxon>
        <taxon>Onygenales</taxon>
        <taxon>Arthrodermataceae</taxon>
        <taxon>Nannizzia</taxon>
    </lineage>
</organism>
<evidence type="ECO:0000256" key="3">
    <source>
        <dbReference type="ARBA" id="ARBA00008392"/>
    </source>
</evidence>
<dbReference type="OMA" id="MCGTIAP"/>
<dbReference type="EC" id="2.3.1.37" evidence="7"/>
<evidence type="ECO:0000256" key="4">
    <source>
        <dbReference type="ARBA" id="ARBA00022679"/>
    </source>
</evidence>
<dbReference type="GeneID" id="10028477"/>
<comment type="similarity">
    <text evidence="3 7">Belongs to the class-II pyridoxal-phosphate-dependent aminotransferase family.</text>
</comment>
<evidence type="ECO:0000256" key="7">
    <source>
        <dbReference type="RuleBase" id="RU910713"/>
    </source>
</evidence>
<dbReference type="InterPro" id="IPR004839">
    <property type="entry name" value="Aminotransferase_I/II_large"/>
</dbReference>
<gene>
    <name evidence="9" type="ORF">MGYG_05786</name>
</gene>
<evidence type="ECO:0000313" key="10">
    <source>
        <dbReference type="Proteomes" id="UP000002669"/>
    </source>
</evidence>
<dbReference type="InterPro" id="IPR015421">
    <property type="entry name" value="PyrdxlP-dep_Trfase_major"/>
</dbReference>
<dbReference type="STRING" id="535722.E4UXV5"/>
<keyword evidence="6 7" id="KW-0012">Acyltransferase</keyword>
<comment type="subcellular location">
    <subcellularLocation>
        <location evidence="7">Mitochondrion matrix</location>
    </subcellularLocation>
</comment>
<dbReference type="RefSeq" id="XP_003173198.1">
    <property type="nucleotide sequence ID" value="XM_003173150.1"/>
</dbReference>
<comment type="catalytic activity">
    <reaction evidence="7">
        <text>succinyl-CoA + glycine + H(+) = 5-aminolevulinate + CO2 + CoA</text>
        <dbReference type="Rhea" id="RHEA:12921"/>
        <dbReference type="ChEBI" id="CHEBI:15378"/>
        <dbReference type="ChEBI" id="CHEBI:16526"/>
        <dbReference type="ChEBI" id="CHEBI:57287"/>
        <dbReference type="ChEBI" id="CHEBI:57292"/>
        <dbReference type="ChEBI" id="CHEBI:57305"/>
        <dbReference type="ChEBI" id="CHEBI:356416"/>
        <dbReference type="EC" id="2.3.1.37"/>
    </reaction>
</comment>
<dbReference type="Gene3D" id="3.40.640.10">
    <property type="entry name" value="Type I PLP-dependent aspartate aminotransferase-like (Major domain)"/>
    <property type="match status" value="1"/>
</dbReference>
<dbReference type="FunFam" id="3.40.640.10:FF:000006">
    <property type="entry name" value="5-aminolevulinate synthase, mitochondrial"/>
    <property type="match status" value="1"/>
</dbReference>
<dbReference type="eggNOG" id="KOG1360">
    <property type="taxonomic scope" value="Eukaryota"/>
</dbReference>
<reference evidence="10" key="1">
    <citation type="journal article" date="2012" name="MBio">
        <title>Comparative genome analysis of Trichophyton rubrum and related dermatophytes reveals candidate genes involved in infection.</title>
        <authorList>
            <person name="Martinez D.A."/>
            <person name="Oliver B.G."/>
            <person name="Graeser Y."/>
            <person name="Goldberg J.M."/>
            <person name="Li W."/>
            <person name="Martinez-Rossi N.M."/>
            <person name="Monod M."/>
            <person name="Shelest E."/>
            <person name="Barton R.C."/>
            <person name="Birch E."/>
            <person name="Brakhage A.A."/>
            <person name="Chen Z."/>
            <person name="Gurr S.J."/>
            <person name="Heiman D."/>
            <person name="Heitman J."/>
            <person name="Kosti I."/>
            <person name="Rossi A."/>
            <person name="Saif S."/>
            <person name="Samalova M."/>
            <person name="Saunders C.W."/>
            <person name="Shea T."/>
            <person name="Summerbell R.C."/>
            <person name="Xu J."/>
            <person name="Young S."/>
            <person name="Zeng Q."/>
            <person name="Birren B.W."/>
            <person name="Cuomo C.A."/>
            <person name="White T.C."/>
        </authorList>
    </citation>
    <scope>NUCLEOTIDE SEQUENCE [LARGE SCALE GENOMIC DNA]</scope>
    <source>
        <strain evidence="10">ATCC MYA-4604 / CBS 118893</strain>
    </source>
</reference>
<dbReference type="Proteomes" id="UP000002669">
    <property type="component" value="Unassembled WGS sequence"/>
</dbReference>
<keyword evidence="7" id="KW-0496">Mitochondrion</keyword>
<dbReference type="GO" id="GO:0003870">
    <property type="term" value="F:5-aminolevulinate synthase activity"/>
    <property type="evidence" value="ECO:0007669"/>
    <property type="project" value="UniProtKB-EC"/>
</dbReference>
<comment type="pathway">
    <text evidence="7">Porphyrin-containing compound metabolism; protoporphyrin-IX biosynthesis; 5-aminolevulinate from glycine: step 1/1.</text>
</comment>
<sequence>MTLQAFHKRFARRAQALSTGQRCCYGVVARAILPDPDLPAEPRTFAYEDFYQSIIEKKKEDKSYRYFRSISRLHNEFPFAQCATTGKKVNVWCSNDYLAMGSNSAVLAAMQNALNTYGANAGGSRNIAGHSPLMEALEASLAELHKKPAALYFSSGFTANETALSTLGSQIPGCVIFSDELNHASMIEGIRHSKAKRHIWKHNNLSSLESLLAQYPREVPKIIVFESVYSMCGTIAPIAEICDLAERYGAMTFMDEAHAIGLYGPRGAGVGEHLDFVAHQSNLCDGRTTVDRINVISGGTSKGLGTMGGYIAGSKYLIDMVRSVSRAFIFSTSQSPAVVAGAHAAIQYQLHNIEGRIALQRNVAAVKQKMAQFDLPVLPNRSHLVPVMVGDAELTRRVADILFEEYDIYVQPINSPSVAVGMERLRVNPTASHSPAQQDAFVRALVEIWERLNLRKASDWQRAGAWRENASVVKQLWTDEQLSLAVGAAHKPHIPPLVSVQLPDTLLF</sequence>
<dbReference type="OrthoDB" id="10263824at2759"/>
<dbReference type="CDD" id="cd06454">
    <property type="entry name" value="KBL_like"/>
    <property type="match status" value="1"/>
</dbReference>
<dbReference type="HOGENOM" id="CLU_015846_6_0_1"/>
<protein>
    <recommendedName>
        <fullName evidence="7">5-aminolevulinate synthase</fullName>
        <ecNumber evidence="7">2.3.1.37</ecNumber>
    </recommendedName>
    <alternativeName>
        <fullName evidence="7">5-aminolevulinic acid synthase</fullName>
    </alternativeName>
    <alternativeName>
        <fullName evidence="7">Delta-ALA synthase</fullName>
    </alternativeName>
    <alternativeName>
        <fullName evidence="7">Delta-aminolevulinate synthase</fullName>
    </alternativeName>
</protein>
<dbReference type="Gene3D" id="3.90.1150.10">
    <property type="entry name" value="Aspartate Aminotransferase, domain 1"/>
    <property type="match status" value="1"/>
</dbReference>
<dbReference type="GO" id="GO:0006782">
    <property type="term" value="P:protoporphyrinogen IX biosynthetic process"/>
    <property type="evidence" value="ECO:0007669"/>
    <property type="project" value="UniProtKB-UniRule"/>
</dbReference>
<evidence type="ECO:0000256" key="6">
    <source>
        <dbReference type="ARBA" id="ARBA00023315"/>
    </source>
</evidence>
<keyword evidence="10" id="KW-1185">Reference proteome</keyword>
<dbReference type="PANTHER" id="PTHR13693">
    <property type="entry name" value="CLASS II AMINOTRANSFERASE/8-AMINO-7-OXONONANOATE SYNTHASE"/>
    <property type="match status" value="1"/>
</dbReference>
<dbReference type="SUPFAM" id="SSF53383">
    <property type="entry name" value="PLP-dependent transferases"/>
    <property type="match status" value="1"/>
</dbReference>
<comment type="function">
    <text evidence="2">Catalyzes the synthesis of 5-aminolevulinate (ALA) from succinyl-CoA and glycine, the first and rate-limiting step in heme biosynthesis.</text>
</comment>
<keyword evidence="5 7" id="KW-0663">Pyridoxal phosphate</keyword>
<dbReference type="InParanoid" id="E4UXV5"/>
<dbReference type="PANTHER" id="PTHR13693:SF102">
    <property type="entry name" value="2-AMINO-3-KETOBUTYRATE COENZYME A LIGASE, MITOCHONDRIAL"/>
    <property type="match status" value="1"/>
</dbReference>
<comment type="cofactor">
    <cofactor evidence="1 7">
        <name>pyridoxal 5'-phosphate</name>
        <dbReference type="ChEBI" id="CHEBI:597326"/>
    </cofactor>
</comment>
<evidence type="ECO:0000256" key="5">
    <source>
        <dbReference type="ARBA" id="ARBA00022898"/>
    </source>
</evidence>
<evidence type="ECO:0000259" key="8">
    <source>
        <dbReference type="Pfam" id="PF00155"/>
    </source>
</evidence>
<accession>E4UXV5</accession>
<evidence type="ECO:0000256" key="1">
    <source>
        <dbReference type="ARBA" id="ARBA00001933"/>
    </source>
</evidence>
<dbReference type="GO" id="GO:0030170">
    <property type="term" value="F:pyridoxal phosphate binding"/>
    <property type="evidence" value="ECO:0007669"/>
    <property type="project" value="UniProtKB-UniRule"/>
</dbReference>
<evidence type="ECO:0000256" key="2">
    <source>
        <dbReference type="ARBA" id="ARBA00003076"/>
    </source>
</evidence>
<dbReference type="AlphaFoldDB" id="E4UXV5"/>
<evidence type="ECO:0000313" key="9">
    <source>
        <dbReference type="EMBL" id="EFR02787.1"/>
    </source>
</evidence>
<dbReference type="GO" id="GO:0005759">
    <property type="term" value="C:mitochondrial matrix"/>
    <property type="evidence" value="ECO:0007669"/>
    <property type="project" value="UniProtKB-SubCell"/>
</dbReference>
<dbReference type="InterPro" id="IPR015422">
    <property type="entry name" value="PyrdxlP-dep_Trfase_small"/>
</dbReference>
<dbReference type="InterPro" id="IPR010961">
    <property type="entry name" value="4pyrrol_synth_NH2levulA_synth"/>
</dbReference>
<dbReference type="UniPathway" id="UPA00251">
    <property type="reaction ID" value="UER00375"/>
</dbReference>
<dbReference type="VEuPathDB" id="FungiDB:MGYG_05786"/>
<dbReference type="EMBL" id="DS989825">
    <property type="protein sequence ID" value="EFR02787.1"/>
    <property type="molecule type" value="Genomic_DNA"/>
</dbReference>
<proteinExistence type="inferred from homology"/>
<keyword evidence="7" id="KW-0350">Heme biosynthesis</keyword>
<keyword evidence="4 7" id="KW-0808">Transferase</keyword>
<dbReference type="Pfam" id="PF00155">
    <property type="entry name" value="Aminotran_1_2"/>
    <property type="match status" value="1"/>
</dbReference>
<feature type="domain" description="Aminotransferase class I/classII large" evidence="8">
    <location>
        <begin position="89"/>
        <end position="445"/>
    </location>
</feature>
<name>E4UXV5_ARTGP</name>